<organism evidence="11 12">
    <name type="scientific">Chytriomyces confervae</name>
    <dbReference type="NCBI Taxonomy" id="246404"/>
    <lineage>
        <taxon>Eukaryota</taxon>
        <taxon>Fungi</taxon>
        <taxon>Fungi incertae sedis</taxon>
        <taxon>Chytridiomycota</taxon>
        <taxon>Chytridiomycota incertae sedis</taxon>
        <taxon>Chytridiomycetes</taxon>
        <taxon>Chytridiales</taxon>
        <taxon>Chytriomycetaceae</taxon>
        <taxon>Chytriomyces</taxon>
    </lineage>
</organism>
<evidence type="ECO:0000256" key="8">
    <source>
        <dbReference type="ARBA" id="ARBA00044793"/>
    </source>
</evidence>
<dbReference type="PANTHER" id="PTHR13117">
    <property type="entry name" value="ENDOPLASMIC RETICULUM MULTISPAN TRANSMEMBRANE PROTEIN-RELATED"/>
    <property type="match status" value="1"/>
</dbReference>
<feature type="transmembrane region" description="Helical" evidence="10">
    <location>
        <begin position="433"/>
        <end position="452"/>
    </location>
</feature>
<keyword evidence="10" id="KW-0813">Transport</keyword>
<dbReference type="GO" id="GO:0034203">
    <property type="term" value="P:glycolipid translocation"/>
    <property type="evidence" value="ECO:0007669"/>
    <property type="project" value="TreeGrafter"/>
</dbReference>
<dbReference type="OrthoDB" id="9979195at2759"/>
<comment type="similarity">
    <text evidence="3 10">Belongs to the RFT1 family.</text>
</comment>
<evidence type="ECO:0000256" key="1">
    <source>
        <dbReference type="ARBA" id="ARBA00004477"/>
    </source>
</evidence>
<feature type="transmembrane region" description="Helical" evidence="10">
    <location>
        <begin position="192"/>
        <end position="212"/>
    </location>
</feature>
<gene>
    <name evidence="11" type="ORF">CcCBS67573_g05978</name>
</gene>
<feature type="transmembrane region" description="Helical" evidence="10">
    <location>
        <begin position="458"/>
        <end position="476"/>
    </location>
</feature>
<comment type="subcellular location">
    <subcellularLocation>
        <location evidence="1 10">Endoplasmic reticulum membrane</location>
        <topology evidence="1 10">Multi-pass membrane protein</topology>
    </subcellularLocation>
</comment>
<keyword evidence="12" id="KW-1185">Reference proteome</keyword>
<keyword evidence="5 10" id="KW-0256">Endoplasmic reticulum</keyword>
<feature type="transmembrane region" description="Helical" evidence="10">
    <location>
        <begin position="353"/>
        <end position="374"/>
    </location>
</feature>
<accession>A0A507F6U8</accession>
<dbReference type="EMBL" id="QEAP01000235">
    <property type="protein sequence ID" value="TPX72011.1"/>
    <property type="molecule type" value="Genomic_DNA"/>
</dbReference>
<proteinExistence type="inferred from homology"/>
<keyword evidence="6 10" id="KW-1133">Transmembrane helix</keyword>
<feature type="transmembrane region" description="Helical" evidence="10">
    <location>
        <begin position="548"/>
        <end position="565"/>
    </location>
</feature>
<protein>
    <recommendedName>
        <fullName evidence="8 10">Man(5)GlcNAc(2)-PP-dolichol translocation protein RFT1</fullName>
    </recommendedName>
</protein>
<feature type="transmembrane region" description="Helical" evidence="10">
    <location>
        <begin position="512"/>
        <end position="528"/>
    </location>
</feature>
<comment type="function">
    <text evidence="9 10">Intramembrane glycolipid transporter that operates in the biosynthetic pathway of dolichol-linked oligosaccharides, the glycan precursors employed in protein asparagine (N)-glycosylation. The sequential addition of sugars to dolichol pyrophosphate produces dolichol-linked oligosaccharides containing fourteen sugars, including two GlcNAcs, nine mannoses and three glucoses. Once assembled, the oligosaccharide is transferred from the lipid to nascent proteins by oligosaccharyltransferases. The assembly of dolichol-linked oligosaccharides begins on the cytosolic side of the endoplasmic reticulum membrane and finishes in its lumen. RFT1 could mediate the translocation of the cytosolically oriented intermediate DolPP-GlcNAc2Man5, produced by ALG11, into the ER lumen where dolichol-linked oligosaccharides assembly continues. However, the intramembrane lipid transporter activity could not be confirmed in vitro.</text>
</comment>
<evidence type="ECO:0000256" key="6">
    <source>
        <dbReference type="ARBA" id="ARBA00022989"/>
    </source>
</evidence>
<sequence length="585" mass="64624">MSFASGAAQLMALNVWSRVLTFALNQLALRYITRNVLGIVGVEMELLLATVLFLSRECIRMALLRCDKTLPNNAGPITMSHEQYALHQRIVNLAYLPIAFGAVIIGGISSYFSYFHVVVSPSGTMRAVFCGAAFVELLAEPFYILSVNNLFFGVRVRIEGLAMFVKCVATVACLRASRIESDTLRVSERDGVAAFAWAQLAYASVLLAGFLLHFARVYKHVRVADSNQVYPQQLWLLIPRRVSNDSEESGKGRKLKEYYADPNLSSLAITFAKQGLFKYALTEGDKILSVAFITEAIQGDYSLVEKYGSIIARLLFQPIEEMSRVYFSKTLTTSSTAATSAVSESSSAKEKRAALTLLTLLLRLYTLLSLYFLAFGTNYTSLLIDLLASSAFSSGSAPQVFSAYCLYIPLLAINGVTEAFLQSVAPRDVLMKQSYWMALCWCVFIVTGWSSIQLAGLGGVGIVLANSINMLMRIWFALNFIGEYFRVGKTVAGANSREDEIEIERMLDPKRFIPKTAVLVAFVAAWGVTHTSNATIGWRSLTAKLQHIGVGAICFFVVTGVIYISEKSLISQVRQLVRSRKQKEQ</sequence>
<dbReference type="GO" id="GO:0006488">
    <property type="term" value="P:dolichol-linked oligosaccharide biosynthetic process"/>
    <property type="evidence" value="ECO:0007669"/>
    <property type="project" value="InterPro"/>
</dbReference>
<feature type="transmembrane region" description="Helical" evidence="10">
    <location>
        <begin position="401"/>
        <end position="421"/>
    </location>
</feature>
<comment type="pathway">
    <text evidence="2">Protein modification; protein glycosylation.</text>
</comment>
<comment type="caution">
    <text evidence="11">The sequence shown here is derived from an EMBL/GenBank/DDBJ whole genome shotgun (WGS) entry which is preliminary data.</text>
</comment>
<name>A0A507F6U8_9FUNG</name>
<evidence type="ECO:0000256" key="3">
    <source>
        <dbReference type="ARBA" id="ARBA00010288"/>
    </source>
</evidence>
<feature type="transmembrane region" description="Helical" evidence="10">
    <location>
        <begin position="93"/>
        <end position="114"/>
    </location>
</feature>
<reference evidence="11 12" key="1">
    <citation type="journal article" date="2019" name="Sci. Rep.">
        <title>Comparative genomics of chytrid fungi reveal insights into the obligate biotrophic and pathogenic lifestyle of Synchytrium endobioticum.</title>
        <authorList>
            <person name="van de Vossenberg B.T.L.H."/>
            <person name="Warris S."/>
            <person name="Nguyen H.D.T."/>
            <person name="van Gent-Pelzer M.P.E."/>
            <person name="Joly D.L."/>
            <person name="van de Geest H.C."/>
            <person name="Bonants P.J.M."/>
            <person name="Smith D.S."/>
            <person name="Levesque C.A."/>
            <person name="van der Lee T.A.J."/>
        </authorList>
    </citation>
    <scope>NUCLEOTIDE SEQUENCE [LARGE SCALE GENOMIC DNA]</scope>
    <source>
        <strain evidence="11 12">CBS 675.73</strain>
    </source>
</reference>
<evidence type="ECO:0000256" key="5">
    <source>
        <dbReference type="ARBA" id="ARBA00022824"/>
    </source>
</evidence>
<dbReference type="AlphaFoldDB" id="A0A507F6U8"/>
<evidence type="ECO:0000256" key="4">
    <source>
        <dbReference type="ARBA" id="ARBA00022692"/>
    </source>
</evidence>
<feature type="transmembrane region" description="Helical" evidence="10">
    <location>
        <begin position="158"/>
        <end position="177"/>
    </location>
</feature>
<evidence type="ECO:0000313" key="11">
    <source>
        <dbReference type="EMBL" id="TPX72011.1"/>
    </source>
</evidence>
<feature type="transmembrane region" description="Helical" evidence="10">
    <location>
        <begin position="36"/>
        <end position="55"/>
    </location>
</feature>
<keyword evidence="7 10" id="KW-0472">Membrane</keyword>
<dbReference type="GO" id="GO:0005789">
    <property type="term" value="C:endoplasmic reticulum membrane"/>
    <property type="evidence" value="ECO:0007669"/>
    <property type="project" value="UniProtKB-SubCell"/>
</dbReference>
<dbReference type="InterPro" id="IPR007594">
    <property type="entry name" value="RFT1"/>
</dbReference>
<evidence type="ECO:0000256" key="2">
    <source>
        <dbReference type="ARBA" id="ARBA00004922"/>
    </source>
</evidence>
<dbReference type="PANTHER" id="PTHR13117:SF5">
    <property type="entry name" value="PROTEIN RFT1 HOMOLOG"/>
    <property type="match status" value="1"/>
</dbReference>
<evidence type="ECO:0000256" key="10">
    <source>
        <dbReference type="RuleBase" id="RU365067"/>
    </source>
</evidence>
<evidence type="ECO:0000256" key="9">
    <source>
        <dbReference type="ARBA" id="ARBA00045912"/>
    </source>
</evidence>
<dbReference type="Pfam" id="PF04506">
    <property type="entry name" value="Rft-1"/>
    <property type="match status" value="1"/>
</dbReference>
<evidence type="ECO:0000313" key="12">
    <source>
        <dbReference type="Proteomes" id="UP000320333"/>
    </source>
</evidence>
<keyword evidence="4 10" id="KW-0812">Transmembrane</keyword>
<evidence type="ECO:0000256" key="7">
    <source>
        <dbReference type="ARBA" id="ARBA00023136"/>
    </source>
</evidence>
<dbReference type="STRING" id="246404.A0A507F6U8"/>
<feature type="transmembrane region" description="Helical" evidence="10">
    <location>
        <begin position="126"/>
        <end position="146"/>
    </location>
</feature>
<dbReference type="Proteomes" id="UP000320333">
    <property type="component" value="Unassembled WGS sequence"/>
</dbReference>